<protein>
    <recommendedName>
        <fullName evidence="3">Chromosome partitioning protein</fullName>
    </recommendedName>
</protein>
<sequence length="154" mass="15811">MGIELVVGALFAWAVGKARRAGKVLDGVADEVTDAAAARAREKILEAVLGKLGTDPAVRKLETEVAESGEVSERTRRRVTDAVEDAVEDDESFAAQLASAISEAEHHPSLVAAQGGIAVSGMANASGQGSIAIGAAGRDVTVHQPPDPHRPGRA</sequence>
<evidence type="ECO:0000313" key="1">
    <source>
        <dbReference type="EMBL" id="MEA5366217.1"/>
    </source>
</evidence>
<dbReference type="RefSeq" id="WP_323335300.1">
    <property type="nucleotide sequence ID" value="NZ_JAYFSI010000014.1"/>
</dbReference>
<proteinExistence type="predicted"/>
<dbReference type="Proteomes" id="UP001304298">
    <property type="component" value="Unassembled WGS sequence"/>
</dbReference>
<keyword evidence="2" id="KW-1185">Reference proteome</keyword>
<gene>
    <name evidence="1" type="ORF">VA596_42275</name>
</gene>
<evidence type="ECO:0008006" key="3">
    <source>
        <dbReference type="Google" id="ProtNLM"/>
    </source>
</evidence>
<name>A0ABU5RIW8_9PSEU</name>
<comment type="caution">
    <text evidence="1">The sequence shown here is derived from an EMBL/GenBank/DDBJ whole genome shotgun (WGS) entry which is preliminary data.</text>
</comment>
<evidence type="ECO:0000313" key="2">
    <source>
        <dbReference type="Proteomes" id="UP001304298"/>
    </source>
</evidence>
<organism evidence="1 2">
    <name type="scientific">Amycolatopsis heterodermiae</name>
    <dbReference type="NCBI Taxonomy" id="3110235"/>
    <lineage>
        <taxon>Bacteria</taxon>
        <taxon>Bacillati</taxon>
        <taxon>Actinomycetota</taxon>
        <taxon>Actinomycetes</taxon>
        <taxon>Pseudonocardiales</taxon>
        <taxon>Pseudonocardiaceae</taxon>
        <taxon>Amycolatopsis</taxon>
    </lineage>
</organism>
<reference evidence="1 2" key="1">
    <citation type="submission" date="2023-12" db="EMBL/GenBank/DDBJ databases">
        <title>Amycolatopsis sp. V23-08.</title>
        <authorList>
            <person name="Somphong A."/>
        </authorList>
    </citation>
    <scope>NUCLEOTIDE SEQUENCE [LARGE SCALE GENOMIC DNA]</scope>
    <source>
        <strain evidence="1 2">V23-08</strain>
    </source>
</reference>
<dbReference type="EMBL" id="JAYFSI010000014">
    <property type="protein sequence ID" value="MEA5366217.1"/>
    <property type="molecule type" value="Genomic_DNA"/>
</dbReference>
<accession>A0ABU5RIW8</accession>